<dbReference type="InterPro" id="IPR032675">
    <property type="entry name" value="LRR_dom_sf"/>
</dbReference>
<dbReference type="GO" id="GO:0004674">
    <property type="term" value="F:protein serine/threonine kinase activity"/>
    <property type="evidence" value="ECO:0007669"/>
    <property type="project" value="UniProtKB-KW"/>
</dbReference>
<name>A0ABD2YTJ7_9GENT</name>
<feature type="transmembrane region" description="Helical" evidence="21">
    <location>
        <begin position="717"/>
        <end position="737"/>
    </location>
</feature>
<keyword evidence="4" id="KW-1003">Cell membrane</keyword>
<dbReference type="SMART" id="SM00220">
    <property type="entry name" value="S_TKc"/>
    <property type="match status" value="1"/>
</dbReference>
<dbReference type="PROSITE" id="PS50011">
    <property type="entry name" value="PROTEIN_KINASE_DOM"/>
    <property type="match status" value="1"/>
</dbReference>
<dbReference type="AlphaFoldDB" id="A0ABD2YTJ7"/>
<keyword evidence="10" id="KW-0732">Signal</keyword>
<evidence type="ECO:0000256" key="21">
    <source>
        <dbReference type="SAM" id="Phobius"/>
    </source>
</evidence>
<keyword evidence="6" id="KW-0597">Phosphoprotein</keyword>
<dbReference type="Gene3D" id="3.80.10.10">
    <property type="entry name" value="Ribonuclease Inhibitor"/>
    <property type="match status" value="4"/>
</dbReference>
<keyword evidence="7" id="KW-0433">Leucine-rich repeat</keyword>
<keyword evidence="15 21" id="KW-1133">Transmembrane helix</keyword>
<evidence type="ECO:0000256" key="4">
    <source>
        <dbReference type="ARBA" id="ARBA00022475"/>
    </source>
</evidence>
<dbReference type="InterPro" id="IPR001611">
    <property type="entry name" value="Leu-rich_rpt"/>
</dbReference>
<reference evidence="23 24" key="1">
    <citation type="submission" date="2024-11" db="EMBL/GenBank/DDBJ databases">
        <title>A near-complete genome assembly of Cinchona calisaya.</title>
        <authorList>
            <person name="Lian D.C."/>
            <person name="Zhao X.W."/>
            <person name="Wei L."/>
        </authorList>
    </citation>
    <scope>NUCLEOTIDE SEQUENCE [LARGE SCALE GENOMIC DNA]</scope>
    <source>
        <tissue evidence="23">Nenye</tissue>
    </source>
</reference>
<evidence type="ECO:0000256" key="2">
    <source>
        <dbReference type="ARBA" id="ARBA00004479"/>
    </source>
</evidence>
<dbReference type="FunFam" id="3.80.10.10:FF:000383">
    <property type="entry name" value="Leucine-rich repeat receptor protein kinase EMS1"/>
    <property type="match status" value="1"/>
</dbReference>
<keyword evidence="8" id="KW-0808">Transferase</keyword>
<evidence type="ECO:0000256" key="16">
    <source>
        <dbReference type="ARBA" id="ARBA00023136"/>
    </source>
</evidence>
<keyword evidence="5" id="KW-0723">Serine/threonine-protein kinase</keyword>
<protein>
    <recommendedName>
        <fullName evidence="3">non-specific serine/threonine protein kinase</fullName>
        <ecNumber evidence="3">2.7.11.1</ecNumber>
    </recommendedName>
</protein>
<comment type="caution">
    <text evidence="23">The sequence shown here is derived from an EMBL/GenBank/DDBJ whole genome shotgun (WGS) entry which is preliminary data.</text>
</comment>
<evidence type="ECO:0000256" key="9">
    <source>
        <dbReference type="ARBA" id="ARBA00022692"/>
    </source>
</evidence>
<comment type="catalytic activity">
    <reaction evidence="19">
        <text>L-threonyl-[protein] + ATP = O-phospho-L-threonyl-[protein] + ADP + H(+)</text>
        <dbReference type="Rhea" id="RHEA:46608"/>
        <dbReference type="Rhea" id="RHEA-COMP:11060"/>
        <dbReference type="Rhea" id="RHEA-COMP:11605"/>
        <dbReference type="ChEBI" id="CHEBI:15378"/>
        <dbReference type="ChEBI" id="CHEBI:30013"/>
        <dbReference type="ChEBI" id="CHEBI:30616"/>
        <dbReference type="ChEBI" id="CHEBI:61977"/>
        <dbReference type="ChEBI" id="CHEBI:456216"/>
        <dbReference type="EC" id="2.7.11.1"/>
    </reaction>
</comment>
<dbReference type="EC" id="2.7.11.1" evidence="3"/>
<evidence type="ECO:0000256" key="14">
    <source>
        <dbReference type="ARBA" id="ARBA00022840"/>
    </source>
</evidence>
<dbReference type="PANTHER" id="PTHR27000:SF785">
    <property type="entry name" value="PROTEIN KINASE DOMAIN-CONTAINING PROTEIN"/>
    <property type="match status" value="1"/>
</dbReference>
<gene>
    <name evidence="23" type="ORF">ACH5RR_028548</name>
</gene>
<keyword evidence="16 21" id="KW-0472">Membrane</keyword>
<dbReference type="Proteomes" id="UP001630127">
    <property type="component" value="Unassembled WGS sequence"/>
</dbReference>
<comment type="catalytic activity">
    <reaction evidence="20">
        <text>L-seryl-[protein] + ATP = O-phospho-L-seryl-[protein] + ADP + H(+)</text>
        <dbReference type="Rhea" id="RHEA:17989"/>
        <dbReference type="Rhea" id="RHEA-COMP:9863"/>
        <dbReference type="Rhea" id="RHEA-COMP:11604"/>
        <dbReference type="ChEBI" id="CHEBI:15378"/>
        <dbReference type="ChEBI" id="CHEBI:29999"/>
        <dbReference type="ChEBI" id="CHEBI:30616"/>
        <dbReference type="ChEBI" id="CHEBI:83421"/>
        <dbReference type="ChEBI" id="CHEBI:456216"/>
        <dbReference type="EC" id="2.7.11.1"/>
    </reaction>
</comment>
<evidence type="ECO:0000256" key="3">
    <source>
        <dbReference type="ARBA" id="ARBA00012513"/>
    </source>
</evidence>
<keyword evidence="17" id="KW-0675">Receptor</keyword>
<accession>A0ABD2YTJ7</accession>
<evidence type="ECO:0000256" key="6">
    <source>
        <dbReference type="ARBA" id="ARBA00022553"/>
    </source>
</evidence>
<evidence type="ECO:0000256" key="11">
    <source>
        <dbReference type="ARBA" id="ARBA00022737"/>
    </source>
</evidence>
<dbReference type="GO" id="GO:0051707">
    <property type="term" value="P:response to other organism"/>
    <property type="evidence" value="ECO:0007669"/>
    <property type="project" value="UniProtKB-ARBA"/>
</dbReference>
<dbReference type="PANTHER" id="PTHR27000">
    <property type="entry name" value="LEUCINE-RICH REPEAT RECEPTOR-LIKE PROTEIN KINASE FAMILY PROTEIN-RELATED"/>
    <property type="match status" value="1"/>
</dbReference>
<evidence type="ECO:0000259" key="22">
    <source>
        <dbReference type="PROSITE" id="PS50011"/>
    </source>
</evidence>
<dbReference type="GO" id="GO:0006952">
    <property type="term" value="P:defense response"/>
    <property type="evidence" value="ECO:0007669"/>
    <property type="project" value="UniProtKB-ARBA"/>
</dbReference>
<comment type="subcellular location">
    <subcellularLocation>
        <location evidence="1">Cell membrane</location>
        <topology evidence="1">Single-pass membrane protein</topology>
    </subcellularLocation>
    <subcellularLocation>
        <location evidence="2">Membrane</location>
        <topology evidence="2">Single-pass type I membrane protein</topology>
    </subcellularLocation>
</comment>
<dbReference type="EMBL" id="JBJUIK010000012">
    <property type="protein sequence ID" value="KAL3509147.1"/>
    <property type="molecule type" value="Genomic_DNA"/>
</dbReference>
<evidence type="ECO:0000256" key="15">
    <source>
        <dbReference type="ARBA" id="ARBA00022989"/>
    </source>
</evidence>
<dbReference type="FunFam" id="3.80.10.10:FF:000041">
    <property type="entry name" value="LRR receptor-like serine/threonine-protein kinase ERECTA"/>
    <property type="match status" value="1"/>
</dbReference>
<dbReference type="GO" id="GO:0005886">
    <property type="term" value="C:plasma membrane"/>
    <property type="evidence" value="ECO:0007669"/>
    <property type="project" value="UniProtKB-SubCell"/>
</dbReference>
<dbReference type="InterPro" id="IPR011009">
    <property type="entry name" value="Kinase-like_dom_sf"/>
</dbReference>
<evidence type="ECO:0000256" key="10">
    <source>
        <dbReference type="ARBA" id="ARBA00022729"/>
    </source>
</evidence>
<dbReference type="InterPro" id="IPR000719">
    <property type="entry name" value="Prot_kinase_dom"/>
</dbReference>
<feature type="domain" description="Protein kinase" evidence="22">
    <location>
        <begin position="771"/>
        <end position="1025"/>
    </location>
</feature>
<dbReference type="FunFam" id="3.30.200.20:FF:000661">
    <property type="entry name" value="Serine-threonine protein kinase plant-type"/>
    <property type="match status" value="1"/>
</dbReference>
<dbReference type="Gene3D" id="1.10.510.10">
    <property type="entry name" value="Transferase(Phosphotransferase) domain 1"/>
    <property type="match status" value="1"/>
</dbReference>
<keyword evidence="13" id="KW-0418">Kinase</keyword>
<evidence type="ECO:0000256" key="1">
    <source>
        <dbReference type="ARBA" id="ARBA00004162"/>
    </source>
</evidence>
<dbReference type="Pfam" id="PF00560">
    <property type="entry name" value="LRR_1"/>
    <property type="match status" value="4"/>
</dbReference>
<evidence type="ECO:0000256" key="7">
    <source>
        <dbReference type="ARBA" id="ARBA00022614"/>
    </source>
</evidence>
<dbReference type="SUPFAM" id="SSF56112">
    <property type="entry name" value="Protein kinase-like (PK-like)"/>
    <property type="match status" value="1"/>
</dbReference>
<dbReference type="PROSITE" id="PS00108">
    <property type="entry name" value="PROTEIN_KINASE_ST"/>
    <property type="match status" value="1"/>
</dbReference>
<dbReference type="FunFam" id="3.80.10.10:FF:000095">
    <property type="entry name" value="LRR receptor-like serine/threonine-protein kinase GSO1"/>
    <property type="match status" value="1"/>
</dbReference>
<evidence type="ECO:0000313" key="23">
    <source>
        <dbReference type="EMBL" id="KAL3509147.1"/>
    </source>
</evidence>
<evidence type="ECO:0000256" key="18">
    <source>
        <dbReference type="ARBA" id="ARBA00023180"/>
    </source>
</evidence>
<sequence>MQLNELSGQIPESFGFLNRIQELVMYNNSLSGSIPTTIFNLSDFRVIGLKFNQLEGTLPMDICSNLPHLESLDVSQNQLGGQIPASLSRCYEIKFLDLSFNEFTGPIPGNVGNLSKLHELYLGRNSLTGELPITVFNISSLRVLSGHSNNISGSLPEHICKQTFRLQILLLDNNILHGKLPSSLSHCSELLKISVASNNLEGDFPAEIWNISALQFLFVGINSLTRESIKLNLLKFYCPISPFSLSCFFLTGIIPSSIGNMSSLVGISLRQNNFHGNIPPEFGQLQNLKRIYIGSNKFTGEIPQSIFNISVLEAIGLADSELSGHLPTVWPTNLQVFMLYNMRMTGLIPSSIKNASQLSLVGLGDNLFSGPIPMTLGSLNQLIYLDLYNNRLTNDHSMHELGFITSLADCRQLKHLDVQQNPLNGIFPKSLGLGNLSISLKKFYADNCRLKGSIPSWLGNFSNLLQLSLASNELTGSVPQTFGTLTKLQSLNLRNNKMTGLIPQYVCKMESLFSLSLSLNQLSGSLPRCLGSLTSLRELDLCCNGFTSSIPSAFWSNKDMLILNLSFNSLTGPLSPEIGNMKRMRELNLSGNQFSGEVPSTVQQLQNLVLLSLSKNNFYGSIPESFGNLISIEHLDLSQNNLPGSIPQSWEKLEYLTYFNVSFNNLSGEIPDGGCFANLTAESFKGNGALCGASKFKVSACKAKGKLPVNKSSYLKYVLPSIILILLVASVFFIRILRCNNRGKQVPPEISSPSAFRRISYYENVHATNNFDESNLIGKGSLSSVFKGILSDGMVIAVKVFNVDIQGALKRFDAECQLLSNIRHRNLVKVISSCSNLDFKALVLDYMPNGNLEKWLYSYNYCLDVIQRLEIMADVARALEYLHRDNLFPVVHCDLKPSNILLDNDMVAHVCDFGISKLLFEDQSTAQTKTLATIGYMAPEYGSAGIISPKVDVYSYGILLMETFTRKKPTDDMFQGEQTMKKWVLDSYPDAVMHIVDANLLTEDEENINTKVSFFTSIMGLASFFTSIMGLALECTADLIEDRIDMKDVVLRLSNIKTDLQSIEKRG</sequence>
<evidence type="ECO:0000256" key="19">
    <source>
        <dbReference type="ARBA" id="ARBA00047899"/>
    </source>
</evidence>
<dbReference type="GO" id="GO:0005524">
    <property type="term" value="F:ATP binding"/>
    <property type="evidence" value="ECO:0007669"/>
    <property type="project" value="UniProtKB-KW"/>
</dbReference>
<evidence type="ECO:0000256" key="13">
    <source>
        <dbReference type="ARBA" id="ARBA00022777"/>
    </source>
</evidence>
<dbReference type="Pfam" id="PF00069">
    <property type="entry name" value="Pkinase"/>
    <property type="match status" value="1"/>
</dbReference>
<dbReference type="SUPFAM" id="SSF52047">
    <property type="entry name" value="RNI-like"/>
    <property type="match status" value="2"/>
</dbReference>
<keyword evidence="11" id="KW-0677">Repeat</keyword>
<evidence type="ECO:0000256" key="5">
    <source>
        <dbReference type="ARBA" id="ARBA00022527"/>
    </source>
</evidence>
<keyword evidence="14" id="KW-0067">ATP-binding</keyword>
<dbReference type="InterPro" id="IPR003591">
    <property type="entry name" value="Leu-rich_rpt_typical-subtyp"/>
</dbReference>
<dbReference type="SMART" id="SM00369">
    <property type="entry name" value="LRR_TYP"/>
    <property type="match status" value="11"/>
</dbReference>
<evidence type="ECO:0000256" key="12">
    <source>
        <dbReference type="ARBA" id="ARBA00022741"/>
    </source>
</evidence>
<dbReference type="Pfam" id="PF13855">
    <property type="entry name" value="LRR_8"/>
    <property type="match status" value="3"/>
</dbReference>
<proteinExistence type="predicted"/>
<evidence type="ECO:0000256" key="8">
    <source>
        <dbReference type="ARBA" id="ARBA00022679"/>
    </source>
</evidence>
<keyword evidence="12" id="KW-0547">Nucleotide-binding</keyword>
<keyword evidence="9 21" id="KW-0812">Transmembrane</keyword>
<dbReference type="Gene3D" id="3.30.200.20">
    <property type="entry name" value="Phosphorylase Kinase, domain 1"/>
    <property type="match status" value="1"/>
</dbReference>
<evidence type="ECO:0000256" key="17">
    <source>
        <dbReference type="ARBA" id="ARBA00023170"/>
    </source>
</evidence>
<organism evidence="23 24">
    <name type="scientific">Cinchona calisaya</name>
    <dbReference type="NCBI Taxonomy" id="153742"/>
    <lineage>
        <taxon>Eukaryota</taxon>
        <taxon>Viridiplantae</taxon>
        <taxon>Streptophyta</taxon>
        <taxon>Embryophyta</taxon>
        <taxon>Tracheophyta</taxon>
        <taxon>Spermatophyta</taxon>
        <taxon>Magnoliopsida</taxon>
        <taxon>eudicotyledons</taxon>
        <taxon>Gunneridae</taxon>
        <taxon>Pentapetalae</taxon>
        <taxon>asterids</taxon>
        <taxon>lamiids</taxon>
        <taxon>Gentianales</taxon>
        <taxon>Rubiaceae</taxon>
        <taxon>Cinchonoideae</taxon>
        <taxon>Cinchoneae</taxon>
        <taxon>Cinchona</taxon>
    </lineage>
</organism>
<dbReference type="FunFam" id="1.10.510.10:FF:000358">
    <property type="entry name" value="Putative leucine-rich repeat receptor-like serine/threonine-protein kinase"/>
    <property type="match status" value="1"/>
</dbReference>
<keyword evidence="18" id="KW-0325">Glycoprotein</keyword>
<keyword evidence="24" id="KW-1185">Reference proteome</keyword>
<evidence type="ECO:0000256" key="20">
    <source>
        <dbReference type="ARBA" id="ARBA00048679"/>
    </source>
</evidence>
<dbReference type="InterPro" id="IPR008271">
    <property type="entry name" value="Ser/Thr_kinase_AS"/>
</dbReference>
<evidence type="ECO:0000313" key="24">
    <source>
        <dbReference type="Proteomes" id="UP001630127"/>
    </source>
</evidence>